<keyword evidence="1" id="KW-0175">Coiled coil</keyword>
<gene>
    <name evidence="4" type="ORF">ACFQMA_12220</name>
</gene>
<keyword evidence="3" id="KW-1133">Transmembrane helix</keyword>
<reference evidence="4 5" key="1">
    <citation type="journal article" date="2019" name="Int. J. Syst. Evol. Microbiol.">
        <title>The Global Catalogue of Microorganisms (GCM) 10K type strain sequencing project: providing services to taxonomists for standard genome sequencing and annotation.</title>
        <authorList>
            <consortium name="The Broad Institute Genomics Platform"/>
            <consortium name="The Broad Institute Genome Sequencing Center for Infectious Disease"/>
            <person name="Wu L."/>
            <person name="Ma J."/>
        </authorList>
    </citation>
    <scope>NUCLEOTIDE SEQUENCE [LARGE SCALE GENOMIC DNA]</scope>
    <source>
        <strain evidence="4 5">XZYJT29</strain>
    </source>
</reference>
<proteinExistence type="predicted"/>
<evidence type="ECO:0000313" key="5">
    <source>
        <dbReference type="Proteomes" id="UP001596432"/>
    </source>
</evidence>
<sequence length="734" mass="77191">MVGRHRALATLGLALLVVAGGLPASGAVATATQPSGPSASGGSDGLGVDAAATSLALQENNSTRQHDNPAKVSEKGDLIGVRQWLSNRMLDRLSTGAVELDQGQYEQARSLVGDEYNSRLEQFVDVIGETESESDDDSADAFQRAQRSQRNLTERVQRYEQTYDDYQEAVAEGDEAEAREHARQLQRIASDVRRLNRTVVGQYETLENRTGTDLTPATTSIENVTENVTERQQRVDERLFTGTNLTVSADSTTISYTDPLVATGRLTTENGDPVADREIPLRIANRTYTAETDGDGRFRVTYRPRTIRTDRSSLRVRYVPENASEYLASNDSVAVDVEQVVATLSVERATDAAAFGDRVDATARLTIGDREIRGVPIHAAVGDTQLGQALTDRSGTAAVRGRLPAGVPDGNRSLTLSAGGPNAAVTAEPVSQPVVVRSTPTNLTVAAAQTTGETIAVNGTLTTADGLAIDSQPVEVSVGDAVTETVRTGPNGSYDLAVDGGQLGVSGGATVSVRAHFGGNGTNLEEASATTTVAFRNQTGASGAPETLRSLVSDRLPFGDVSPAVLAGLAALVVLLAVLLVLRRRYAGGDGDDPSAPPADPPEPDDDAAADADPEAGPAAASATDGEGPSPDDGLDFAPAESLLAAGDRAAAVRFAYQHLRGHVAADVGAADSDTHWEFYERCRADGMNGERLDAVRDLVEAYEAVEFGEHSTAPDADRLITTVDLRWSSASDD</sequence>
<evidence type="ECO:0000256" key="2">
    <source>
        <dbReference type="SAM" id="MobiDB-lite"/>
    </source>
</evidence>
<keyword evidence="4" id="KW-0966">Cell projection</keyword>
<comment type="caution">
    <text evidence="4">The sequence shown here is derived from an EMBL/GenBank/DDBJ whole genome shotgun (WGS) entry which is preliminary data.</text>
</comment>
<dbReference type="RefSeq" id="WP_274321686.1">
    <property type="nucleotide sequence ID" value="NZ_CP118158.1"/>
</dbReference>
<dbReference type="Proteomes" id="UP001596432">
    <property type="component" value="Unassembled WGS sequence"/>
</dbReference>
<keyword evidence="5" id="KW-1185">Reference proteome</keyword>
<accession>A0ABD5XZM4</accession>
<keyword evidence="3" id="KW-0472">Membrane</keyword>
<feature type="coiled-coil region" evidence="1">
    <location>
        <begin position="142"/>
        <end position="198"/>
    </location>
</feature>
<feature type="compositionally biased region" description="Acidic residues" evidence="2">
    <location>
        <begin position="602"/>
        <end position="614"/>
    </location>
</feature>
<keyword evidence="4" id="KW-0282">Flagellum</keyword>
<keyword evidence="3" id="KW-0812">Transmembrane</keyword>
<name>A0ABD5XZM4_9EURY</name>
<dbReference type="GeneID" id="78820884"/>
<dbReference type="AlphaFoldDB" id="A0ABD5XZM4"/>
<feature type="region of interest" description="Disordered" evidence="2">
    <location>
        <begin position="588"/>
        <end position="638"/>
    </location>
</feature>
<dbReference type="EMBL" id="JBHTAS010000001">
    <property type="protein sequence ID" value="MFC7140588.1"/>
    <property type="molecule type" value="Genomic_DNA"/>
</dbReference>
<feature type="transmembrane region" description="Helical" evidence="3">
    <location>
        <begin position="561"/>
        <end position="582"/>
    </location>
</feature>
<evidence type="ECO:0000256" key="1">
    <source>
        <dbReference type="SAM" id="Coils"/>
    </source>
</evidence>
<protein>
    <submittedName>
        <fullName evidence="4">Flagellar export protein FliJ</fullName>
    </submittedName>
</protein>
<keyword evidence="4" id="KW-0969">Cilium</keyword>
<evidence type="ECO:0000256" key="3">
    <source>
        <dbReference type="SAM" id="Phobius"/>
    </source>
</evidence>
<organism evidence="4 5">
    <name type="scientific">Halosimplex aquaticum</name>
    <dbReference type="NCBI Taxonomy" id="3026162"/>
    <lineage>
        <taxon>Archaea</taxon>
        <taxon>Methanobacteriati</taxon>
        <taxon>Methanobacteriota</taxon>
        <taxon>Stenosarchaea group</taxon>
        <taxon>Halobacteria</taxon>
        <taxon>Halobacteriales</taxon>
        <taxon>Haloarculaceae</taxon>
        <taxon>Halosimplex</taxon>
    </lineage>
</organism>
<evidence type="ECO:0000313" key="4">
    <source>
        <dbReference type="EMBL" id="MFC7140588.1"/>
    </source>
</evidence>